<accession>A0ABY2TPP3</accession>
<dbReference type="PANTHER" id="PTHR48098">
    <property type="entry name" value="ENTEROCHELIN ESTERASE-RELATED"/>
    <property type="match status" value="1"/>
</dbReference>
<dbReference type="Gene3D" id="3.40.50.1820">
    <property type="entry name" value="alpha/beta hydrolase"/>
    <property type="match status" value="1"/>
</dbReference>
<evidence type="ECO:0000313" key="3">
    <source>
        <dbReference type="Proteomes" id="UP000310168"/>
    </source>
</evidence>
<organism evidence="2 3">
    <name type="scientific">Brachyspira catarrhinii</name>
    <dbReference type="NCBI Taxonomy" id="2528966"/>
    <lineage>
        <taxon>Bacteria</taxon>
        <taxon>Pseudomonadati</taxon>
        <taxon>Spirochaetota</taxon>
        <taxon>Spirochaetia</taxon>
        <taxon>Brachyspirales</taxon>
        <taxon>Brachyspiraceae</taxon>
        <taxon>Brachyspira</taxon>
    </lineage>
</organism>
<keyword evidence="1" id="KW-0732">Signal</keyword>
<evidence type="ECO:0000256" key="1">
    <source>
        <dbReference type="SAM" id="SignalP"/>
    </source>
</evidence>
<dbReference type="Pfam" id="PF00756">
    <property type="entry name" value="Esterase"/>
    <property type="match status" value="1"/>
</dbReference>
<keyword evidence="3" id="KW-1185">Reference proteome</keyword>
<dbReference type="EMBL" id="SJDU01000220">
    <property type="protein sequence ID" value="TKZ33791.1"/>
    <property type="molecule type" value="Genomic_DNA"/>
</dbReference>
<dbReference type="SUPFAM" id="SSF53474">
    <property type="entry name" value="alpha/beta-Hydrolases"/>
    <property type="match status" value="1"/>
</dbReference>
<evidence type="ECO:0000313" key="2">
    <source>
        <dbReference type="EMBL" id="TKZ33791.1"/>
    </source>
</evidence>
<evidence type="ECO:0008006" key="4">
    <source>
        <dbReference type="Google" id="ProtNLM"/>
    </source>
</evidence>
<dbReference type="InterPro" id="IPR029058">
    <property type="entry name" value="AB_hydrolase_fold"/>
</dbReference>
<sequence length="294" mass="33890">MNNIKITSTLLLFIFISSIAFARGSVEEKTMYSQTLGREIKYKVYLPKDYDKGENFNVFFLLHGLYGNEKDWTDPQQGSASVIFDELIYETEAIEPMVVIMPDGGNTWYIDSKEKIQTAYEKDLFPFVFTNYKVSKEREKVIIGGLSMGGMGSLNFFLRNPEIFGRVILLSPAVYDKLTDEFLEVSPVTQKDMFNSYWTNNLENYKEKIYTNKLKSEIYIVIGDDDNLVNSEGKEDFQERAVSIYRELKNLGNNVELRIVNGGHIWKVWRDGLRQGLIATDKNSKIRNGFSTVE</sequence>
<dbReference type="RefSeq" id="WP_137998691.1">
    <property type="nucleotide sequence ID" value="NZ_SJDU01000220.1"/>
</dbReference>
<comment type="caution">
    <text evidence="2">The sequence shown here is derived from an EMBL/GenBank/DDBJ whole genome shotgun (WGS) entry which is preliminary data.</text>
</comment>
<dbReference type="PANTHER" id="PTHR48098:SF1">
    <property type="entry name" value="DIACYLGLYCEROL ACYLTRANSFERASE_MYCOLYLTRANSFERASE AG85A"/>
    <property type="match status" value="1"/>
</dbReference>
<protein>
    <recommendedName>
        <fullName evidence="4">Esterase family protein</fullName>
    </recommendedName>
</protein>
<dbReference type="InterPro" id="IPR000801">
    <property type="entry name" value="Esterase-like"/>
</dbReference>
<gene>
    <name evidence="2" type="ORF">EZH24_08315</name>
</gene>
<proteinExistence type="predicted"/>
<dbReference type="Proteomes" id="UP000310168">
    <property type="component" value="Unassembled WGS sequence"/>
</dbReference>
<name>A0ABY2TPP3_9SPIR</name>
<feature type="chain" id="PRO_5045896131" description="Esterase family protein" evidence="1">
    <location>
        <begin position="23"/>
        <end position="294"/>
    </location>
</feature>
<reference evidence="2 3" key="1">
    <citation type="journal article" date="2019" name="Anaerobe">
        <title>Brachyspira catarrhinii sp. nov., an anaerobic intestinal spirochaete isolated from vervet monkeys may have been misidentified as Brachyspira aalborgi in previous studies.</title>
        <authorList>
            <person name="Phillips N.D."/>
            <person name="La T."/>
            <person name="Hampson D.J."/>
        </authorList>
    </citation>
    <scope>NUCLEOTIDE SEQUENCE [LARGE SCALE GENOMIC DNA]</scope>
    <source>
        <strain evidence="2 3">Z12</strain>
    </source>
</reference>
<dbReference type="InterPro" id="IPR050583">
    <property type="entry name" value="Mycobacterial_A85_antigen"/>
</dbReference>
<feature type="signal peptide" evidence="1">
    <location>
        <begin position="1"/>
        <end position="22"/>
    </location>
</feature>